<dbReference type="PRINTS" id="PR00738">
    <property type="entry name" value="GLHYDRLASE20"/>
</dbReference>
<sequence length="800" mass="85967">MGLRTRTAGVALRQGVLLFVALAGGICSSMAHAGDAAAAALPLLPMPAQVQRAPGHFEVSAATVISVSPGDAAAARAAHELANLLNRTRHLTLAVRVQGTAPAHAIRLQRDPHAAVEQAEGYALDVDAQGIRISARSDAGLFYGAMTLWQLLTPDNARGAVRVPALAIRDWPRFAWRGLMLDVARHYQSPATIKRLLDAMAEHKLNVFHWHLTDDQGWRIEIRRYPELTRIGAWRTPPGAGSGGEPERYGGFYTQAQIRDIVAYAAARHITVVPELDMPGHAQAAVAAYPRLIGVTDERPAVSVDWGVNPYLYGVDDASFAFIEHVLDEVMALFPSTYIHVGGDEAIKDQWKASPAVQAKMRTLGIKNEDGLQSWFIDRIGRYLAAHGRRLIGWDEILEGGLPASASVMSWRGTQGAIDAAKAGHDVVLAPAGSLYFDNLQSASADEPSGRLAILPLSKVYAFEPVDASLDAEQARHVLGLEAALWTEYMPSGWHVQHAIFPRIDALAERAWSPPQASHDWQDFLARLPAQLRRYRMQGIAFADSAFAVETTLEGGPAAALAANKARVSLGNQAHYGDIRYTVDGSAPTMASAAYAAPFEVTLPATIRALAFAADGTPLAAARTRTLDRVALSTRSSSDLHACPGGDLGLRVPLLPDLDRAGTPVYNVDLFHSCWIYPQARLDGVAAIHVDAARLARNYGLAHDQAKVVAYPANSAQGELEVRLDTCDGTVLARLPLPAGGAPGVRFDLQGTLPPHAGNHDLCLRFTAPIRGPLYAIGAVQLLDHAMAARHRPVSKEDGK</sequence>
<dbReference type="EMBL" id="JBHSNG010000008">
    <property type="protein sequence ID" value="MFC5581351.1"/>
    <property type="molecule type" value="Genomic_DNA"/>
</dbReference>
<evidence type="ECO:0000256" key="6">
    <source>
        <dbReference type="ARBA" id="ARBA00030512"/>
    </source>
</evidence>
<feature type="domain" description="GH29D-like beta-sandwich" evidence="11">
    <location>
        <begin position="564"/>
        <end position="617"/>
    </location>
</feature>
<name>A0ABW0SWC2_9GAMM</name>
<dbReference type="Pfam" id="PF02838">
    <property type="entry name" value="Glyco_hydro_20b"/>
    <property type="match status" value="1"/>
</dbReference>
<gene>
    <name evidence="12" type="ORF">ACFPPB_09545</name>
</gene>
<dbReference type="CDD" id="cd06563">
    <property type="entry name" value="GH20_chitobiase-like"/>
    <property type="match status" value="1"/>
</dbReference>
<dbReference type="Gene3D" id="3.30.379.10">
    <property type="entry name" value="Chitobiase/beta-hexosaminidase domain 2-like"/>
    <property type="match status" value="1"/>
</dbReference>
<dbReference type="InterPro" id="IPR029018">
    <property type="entry name" value="Hex-like_dom2"/>
</dbReference>
<evidence type="ECO:0000259" key="11">
    <source>
        <dbReference type="Pfam" id="PF13290"/>
    </source>
</evidence>
<dbReference type="EC" id="3.2.1.52" evidence="3"/>
<dbReference type="InterPro" id="IPR015883">
    <property type="entry name" value="Glyco_hydro_20_cat"/>
</dbReference>
<feature type="domain" description="Beta-hexosaminidase bacterial type N-terminal" evidence="10">
    <location>
        <begin position="42"/>
        <end position="171"/>
    </location>
</feature>
<feature type="domain" description="Glycoside hydrolase family 20 catalytic" evidence="9">
    <location>
        <begin position="174"/>
        <end position="514"/>
    </location>
</feature>
<evidence type="ECO:0000256" key="7">
    <source>
        <dbReference type="ARBA" id="ARBA00033000"/>
    </source>
</evidence>
<reference evidence="13" key="1">
    <citation type="journal article" date="2019" name="Int. J. Syst. Evol. Microbiol.">
        <title>The Global Catalogue of Microorganisms (GCM) 10K type strain sequencing project: providing services to taxonomists for standard genome sequencing and annotation.</title>
        <authorList>
            <consortium name="The Broad Institute Genomics Platform"/>
            <consortium name="The Broad Institute Genome Sequencing Center for Infectious Disease"/>
            <person name="Wu L."/>
            <person name="Ma J."/>
        </authorList>
    </citation>
    <scope>NUCLEOTIDE SEQUENCE [LARGE SCALE GENOMIC DNA]</scope>
    <source>
        <strain evidence="13">CGMCC 1.13587</strain>
    </source>
</reference>
<evidence type="ECO:0000256" key="8">
    <source>
        <dbReference type="SAM" id="SignalP"/>
    </source>
</evidence>
<comment type="catalytic activity">
    <reaction evidence="1">
        <text>Hydrolysis of terminal non-reducing N-acetyl-D-hexosamine residues in N-acetyl-beta-D-hexosaminides.</text>
        <dbReference type="EC" id="3.2.1.52"/>
    </reaction>
</comment>
<keyword evidence="4" id="KW-0378">Hydrolase</keyword>
<comment type="caution">
    <text evidence="12">The sequence shown here is derived from an EMBL/GenBank/DDBJ whole genome shotgun (WGS) entry which is preliminary data.</text>
</comment>
<dbReference type="RefSeq" id="WP_377326532.1">
    <property type="nucleotide sequence ID" value="NZ_JBHSNG010000008.1"/>
</dbReference>
<dbReference type="Proteomes" id="UP001596111">
    <property type="component" value="Unassembled WGS sequence"/>
</dbReference>
<keyword evidence="5" id="KW-0326">Glycosidase</keyword>
<evidence type="ECO:0000256" key="1">
    <source>
        <dbReference type="ARBA" id="ARBA00001231"/>
    </source>
</evidence>
<evidence type="ECO:0000313" key="13">
    <source>
        <dbReference type="Proteomes" id="UP001596111"/>
    </source>
</evidence>
<evidence type="ECO:0000256" key="4">
    <source>
        <dbReference type="ARBA" id="ARBA00022801"/>
    </source>
</evidence>
<keyword evidence="8" id="KW-0732">Signal</keyword>
<evidence type="ECO:0000256" key="5">
    <source>
        <dbReference type="ARBA" id="ARBA00023295"/>
    </source>
</evidence>
<dbReference type="InterPro" id="IPR025705">
    <property type="entry name" value="Beta_hexosaminidase_sua/sub"/>
</dbReference>
<evidence type="ECO:0000256" key="2">
    <source>
        <dbReference type="ARBA" id="ARBA00006285"/>
    </source>
</evidence>
<feature type="signal peptide" evidence="8">
    <location>
        <begin position="1"/>
        <end position="33"/>
    </location>
</feature>
<protein>
    <recommendedName>
        <fullName evidence="3">beta-N-acetylhexosaminidase</fullName>
        <ecNumber evidence="3">3.2.1.52</ecNumber>
    </recommendedName>
    <alternativeName>
        <fullName evidence="6">Beta-N-acetylhexosaminidase</fullName>
    </alternativeName>
    <alternativeName>
        <fullName evidence="7">N-acetyl-beta-glucosaminidase</fullName>
    </alternativeName>
</protein>
<evidence type="ECO:0000259" key="10">
    <source>
        <dbReference type="Pfam" id="PF02838"/>
    </source>
</evidence>
<organism evidence="12 13">
    <name type="scientific">Rhodanobacter terrae</name>
    <dbReference type="NCBI Taxonomy" id="418647"/>
    <lineage>
        <taxon>Bacteria</taxon>
        <taxon>Pseudomonadati</taxon>
        <taxon>Pseudomonadota</taxon>
        <taxon>Gammaproteobacteria</taxon>
        <taxon>Lysobacterales</taxon>
        <taxon>Rhodanobacteraceae</taxon>
        <taxon>Rhodanobacter</taxon>
    </lineage>
</organism>
<dbReference type="InterPro" id="IPR017853">
    <property type="entry name" value="GH"/>
</dbReference>
<dbReference type="Gene3D" id="3.20.20.80">
    <property type="entry name" value="Glycosidases"/>
    <property type="match status" value="1"/>
</dbReference>
<accession>A0ABW0SWC2</accession>
<dbReference type="PANTHER" id="PTHR22600:SF57">
    <property type="entry name" value="BETA-N-ACETYLHEXOSAMINIDASE"/>
    <property type="match status" value="1"/>
</dbReference>
<dbReference type="InterPro" id="IPR059177">
    <property type="entry name" value="GH29D-like_dom"/>
</dbReference>
<dbReference type="Pfam" id="PF13290">
    <property type="entry name" value="CHB_HEX_C_1"/>
    <property type="match status" value="1"/>
</dbReference>
<feature type="chain" id="PRO_5045692651" description="beta-N-acetylhexosaminidase" evidence="8">
    <location>
        <begin position="34"/>
        <end position="800"/>
    </location>
</feature>
<dbReference type="Pfam" id="PF00728">
    <property type="entry name" value="Glyco_hydro_20"/>
    <property type="match status" value="1"/>
</dbReference>
<dbReference type="PANTHER" id="PTHR22600">
    <property type="entry name" value="BETA-HEXOSAMINIDASE"/>
    <property type="match status" value="1"/>
</dbReference>
<dbReference type="InterPro" id="IPR015882">
    <property type="entry name" value="HEX_bac_N"/>
</dbReference>
<dbReference type="SUPFAM" id="SSF51445">
    <property type="entry name" value="(Trans)glycosidases"/>
    <property type="match status" value="1"/>
</dbReference>
<comment type="similarity">
    <text evidence="2">Belongs to the glycosyl hydrolase 20 family.</text>
</comment>
<keyword evidence="13" id="KW-1185">Reference proteome</keyword>
<evidence type="ECO:0000313" key="12">
    <source>
        <dbReference type="EMBL" id="MFC5581351.1"/>
    </source>
</evidence>
<dbReference type="Gene3D" id="2.60.120.260">
    <property type="entry name" value="Galactose-binding domain-like"/>
    <property type="match status" value="1"/>
</dbReference>
<evidence type="ECO:0000259" key="9">
    <source>
        <dbReference type="Pfam" id="PF00728"/>
    </source>
</evidence>
<evidence type="ECO:0000256" key="3">
    <source>
        <dbReference type="ARBA" id="ARBA00012663"/>
    </source>
</evidence>
<dbReference type="SUPFAM" id="SSF55545">
    <property type="entry name" value="beta-N-acetylhexosaminidase-like domain"/>
    <property type="match status" value="1"/>
</dbReference>
<proteinExistence type="inferred from homology"/>